<dbReference type="InterPro" id="IPR013783">
    <property type="entry name" value="Ig-like_fold"/>
</dbReference>
<sequence length="1029" mass="104457">MAKANQPAADAAKRATYKKMQARVSTKAEQPTGSDLALTVGMTLNGDGSTCGTDTSLVANVGDPIDFCYTVTNNSTTAMAFSTLDDSVDGNIFTNQATAIAASGGTYVYHRNVVATADNTYNATWTAQDLLPGYTPDDTAAAGFVDISTTGTALGLGDDDEIGITIPFQFSFYGASSDQLCVGNNGAIVFGVSTCAVAFANTALPATGFGGAAIMPFWDDFFEGSGDVYWLADGTSPNRRVIVQWDRPHYDGGDPTPSNANLEVILNEGGSLSFQYQSTDFGNASFDDGISATIGLQNADGSLSNQYSFNTVLSHPAPSAIAWTSGTATILTATASTSLDVGAPVIGVTPTSISETAPSGSSTPVTVDLSIANTGDRDLDWTIAEAPGDSRAHFPSTPRRVAHKVDPLASVKLDPANAEVVAKRRQLAGRSKQGLLGGGTVPAYSFAGWTHEDYLSLDLAAPGTLTSIVDPAPAQIYAASFVDNDFSKEYVITDAGVFGTVDTTTGALTEIGPITGGTSGATYLSMRWDATTGNLYALADDPAIYTINTTTGAATLVGPLSGPDLNPGALVVNIALSPEGLMYGIDIVDDVLIAIDKSNGNATVIGSTGINANFAQGMDFDPSTGILYWAGYQGSGVSSIYTVDLTSGAATEVAPVADGAELFGLAIAIAGGGCAQPEDVPWLSVSPASGTVEVGAAADVATVTLNPSGLVDGYYTANVCVGSNDPAHRSIGVPVEFAVGEVAPAATVDPTSLDFTVETGGTGSDTLTVSNTGSPGSHLTFTVTEAETDCGTPSDVAWLSASPTSGDVTVGTPASVEAAVDTASLAVGSYSAVLCLATNDPAQATISIPVALTVSPADLIFADGFDGAGDPNVVTGDINQPVTGDGDGSAFDFALGDFHPYSGSITADDINIYTLGLPAIAVYWYGDMVPAEFAEVVGGVVGTPGGTDFQVLQSGDTIGPDSPVSAASQGADMSAFEAGVDGYIGVAFYNEGTGAVNYGYLHVTTSAGGFPVQALDYGYNSVGEAITIP</sequence>
<evidence type="ECO:0000259" key="2">
    <source>
        <dbReference type="Pfam" id="PF19190"/>
    </source>
</evidence>
<evidence type="ECO:0000313" key="4">
    <source>
        <dbReference type="Proteomes" id="UP001595886"/>
    </source>
</evidence>
<feature type="domain" description="DUF4394" evidence="1">
    <location>
        <begin position="580"/>
        <end position="666"/>
    </location>
</feature>
<feature type="domain" description="BACON" evidence="2">
    <location>
        <begin position="679"/>
        <end position="725"/>
    </location>
</feature>
<comment type="caution">
    <text evidence="3">The sequence shown here is derived from an EMBL/GenBank/DDBJ whole genome shotgun (WGS) entry which is preliminary data.</text>
</comment>
<keyword evidence="4" id="KW-1185">Reference proteome</keyword>
<evidence type="ECO:0000313" key="3">
    <source>
        <dbReference type="EMBL" id="MFC4819893.1"/>
    </source>
</evidence>
<proteinExistence type="predicted"/>
<dbReference type="Pfam" id="PF14339">
    <property type="entry name" value="DUF4394"/>
    <property type="match status" value="1"/>
</dbReference>
<protein>
    <submittedName>
        <fullName evidence="3">DUF4394 domain-containing protein</fullName>
    </submittedName>
</protein>
<feature type="domain" description="BACON" evidence="2">
    <location>
        <begin position="747"/>
        <end position="838"/>
    </location>
</feature>
<dbReference type="Pfam" id="PF19190">
    <property type="entry name" value="BACON_2"/>
    <property type="match status" value="2"/>
</dbReference>
<dbReference type="InterPro" id="IPR024361">
    <property type="entry name" value="BACON"/>
</dbReference>
<reference evidence="4" key="1">
    <citation type="journal article" date="2019" name="Int. J. Syst. Evol. Microbiol.">
        <title>The Global Catalogue of Microorganisms (GCM) 10K type strain sequencing project: providing services to taxonomists for standard genome sequencing and annotation.</title>
        <authorList>
            <consortium name="The Broad Institute Genomics Platform"/>
            <consortium name="The Broad Institute Genome Sequencing Center for Infectious Disease"/>
            <person name="Wu L."/>
            <person name="Ma J."/>
        </authorList>
    </citation>
    <scope>NUCLEOTIDE SEQUENCE [LARGE SCALE GENOMIC DNA]</scope>
    <source>
        <strain evidence="4">CCUG 30340</strain>
    </source>
</reference>
<organism evidence="3 4">
    <name type="scientific">Dokdonella ginsengisoli</name>
    <dbReference type="NCBI Taxonomy" id="363846"/>
    <lineage>
        <taxon>Bacteria</taxon>
        <taxon>Pseudomonadati</taxon>
        <taxon>Pseudomonadota</taxon>
        <taxon>Gammaproteobacteria</taxon>
        <taxon>Lysobacterales</taxon>
        <taxon>Rhodanobacteraceae</taxon>
        <taxon>Dokdonella</taxon>
    </lineage>
</organism>
<dbReference type="Proteomes" id="UP001595886">
    <property type="component" value="Unassembled WGS sequence"/>
</dbReference>
<dbReference type="EMBL" id="JBHSHD010000005">
    <property type="protein sequence ID" value="MFC4819893.1"/>
    <property type="molecule type" value="Genomic_DNA"/>
</dbReference>
<accession>A0ABV9QRA8</accession>
<dbReference type="RefSeq" id="WP_380019692.1">
    <property type="nucleotide sequence ID" value="NZ_JBHSHD010000005.1"/>
</dbReference>
<evidence type="ECO:0000259" key="1">
    <source>
        <dbReference type="Pfam" id="PF14339"/>
    </source>
</evidence>
<name>A0ABV9QRA8_9GAMM</name>
<dbReference type="SUPFAM" id="SSF63825">
    <property type="entry name" value="YWTD domain"/>
    <property type="match status" value="1"/>
</dbReference>
<dbReference type="InterPro" id="IPR025507">
    <property type="entry name" value="DUF4394"/>
</dbReference>
<dbReference type="Gene3D" id="2.60.40.10">
    <property type="entry name" value="Immunoglobulins"/>
    <property type="match status" value="1"/>
</dbReference>
<gene>
    <name evidence="3" type="ORF">ACFO6Q_06140</name>
</gene>